<protein>
    <submittedName>
        <fullName evidence="2">Uncharacterized protein</fullName>
    </submittedName>
</protein>
<sequence>MKNLNHVLHKRGQISIYFNFRSLEALGKSNDAEKPRSAWQKSITVHEKIVFGAWLKYEKQGEELISDLLASCGKCAEEFGPIDVVSQLYADLSSNFNEPALVNADYFSENNISPLGFRAISEFSVTGSLNKVSPNVLLEILPFANKFCCERLKDACDRKLASLVSRWKML</sequence>
<comment type="caution">
    <text evidence="2">The sequence shown here is derived from an EMBL/GenBank/DDBJ whole genome shotgun (WGS) entry which is preliminary data.</text>
</comment>
<dbReference type="Gene3D" id="3.30.710.10">
    <property type="entry name" value="Potassium Channel Kv1.1, Chain A"/>
    <property type="match status" value="1"/>
</dbReference>
<evidence type="ECO:0000256" key="1">
    <source>
        <dbReference type="ARBA" id="ARBA00004906"/>
    </source>
</evidence>
<dbReference type="PANTHER" id="PTHR44203:SF2">
    <property type="entry name" value="ETO1-LIKE PROTEIN 1"/>
    <property type="match status" value="1"/>
</dbReference>
<accession>A0A6A6NK87</accession>
<dbReference type="PANTHER" id="PTHR44203">
    <property type="entry name" value="ETO1-RELATED"/>
    <property type="match status" value="1"/>
</dbReference>
<name>A0A6A6NK87_HEVBR</name>
<dbReference type="EMBL" id="JAAGAX010000001">
    <property type="protein sequence ID" value="KAF2325252.1"/>
    <property type="molecule type" value="Genomic_DNA"/>
</dbReference>
<evidence type="ECO:0000313" key="2">
    <source>
        <dbReference type="EMBL" id="KAF2325252.1"/>
    </source>
</evidence>
<organism evidence="2 3">
    <name type="scientific">Hevea brasiliensis</name>
    <name type="common">Para rubber tree</name>
    <name type="synonym">Siphonia brasiliensis</name>
    <dbReference type="NCBI Taxonomy" id="3981"/>
    <lineage>
        <taxon>Eukaryota</taxon>
        <taxon>Viridiplantae</taxon>
        <taxon>Streptophyta</taxon>
        <taxon>Embryophyta</taxon>
        <taxon>Tracheophyta</taxon>
        <taxon>Spermatophyta</taxon>
        <taxon>Magnoliopsida</taxon>
        <taxon>eudicotyledons</taxon>
        <taxon>Gunneridae</taxon>
        <taxon>Pentapetalae</taxon>
        <taxon>rosids</taxon>
        <taxon>fabids</taxon>
        <taxon>Malpighiales</taxon>
        <taxon>Euphorbiaceae</taxon>
        <taxon>Crotonoideae</taxon>
        <taxon>Micrandreae</taxon>
        <taxon>Hevea</taxon>
    </lineage>
</organism>
<proteinExistence type="predicted"/>
<dbReference type="InterPro" id="IPR011333">
    <property type="entry name" value="SKP1/BTB/POZ_sf"/>
</dbReference>
<keyword evidence="3" id="KW-1185">Reference proteome</keyword>
<gene>
    <name evidence="2" type="ORF">GH714_025742</name>
</gene>
<dbReference type="Proteomes" id="UP000467840">
    <property type="component" value="Chromosome 5"/>
</dbReference>
<comment type="pathway">
    <text evidence="1">Protein modification; protein ubiquitination.</text>
</comment>
<dbReference type="AlphaFoldDB" id="A0A6A6NK87"/>
<reference evidence="2 3" key="1">
    <citation type="journal article" date="2020" name="Mol. Plant">
        <title>The Chromosome-Based Rubber Tree Genome Provides New Insights into Spurge Genome Evolution and Rubber Biosynthesis.</title>
        <authorList>
            <person name="Liu J."/>
            <person name="Shi C."/>
            <person name="Shi C.C."/>
            <person name="Li W."/>
            <person name="Zhang Q.J."/>
            <person name="Zhang Y."/>
            <person name="Li K."/>
            <person name="Lu H.F."/>
            <person name="Shi C."/>
            <person name="Zhu S.T."/>
            <person name="Xiao Z.Y."/>
            <person name="Nan H."/>
            <person name="Yue Y."/>
            <person name="Zhu X.G."/>
            <person name="Wu Y."/>
            <person name="Hong X.N."/>
            <person name="Fan G.Y."/>
            <person name="Tong Y."/>
            <person name="Zhang D."/>
            <person name="Mao C.L."/>
            <person name="Liu Y.L."/>
            <person name="Hao S.J."/>
            <person name="Liu W.Q."/>
            <person name="Lv M.Q."/>
            <person name="Zhang H.B."/>
            <person name="Liu Y."/>
            <person name="Hu-Tang G.R."/>
            <person name="Wang J.P."/>
            <person name="Wang J.H."/>
            <person name="Sun Y.H."/>
            <person name="Ni S.B."/>
            <person name="Chen W.B."/>
            <person name="Zhang X.C."/>
            <person name="Jiao Y.N."/>
            <person name="Eichler E.E."/>
            <person name="Li G.H."/>
            <person name="Liu X."/>
            <person name="Gao L.Z."/>
        </authorList>
    </citation>
    <scope>NUCLEOTIDE SEQUENCE [LARGE SCALE GENOMIC DNA]</scope>
    <source>
        <strain evidence="3">cv. GT1</strain>
        <tissue evidence="2">Leaf</tissue>
    </source>
</reference>
<evidence type="ECO:0000313" key="3">
    <source>
        <dbReference type="Proteomes" id="UP000467840"/>
    </source>
</evidence>
<dbReference type="InterPro" id="IPR044631">
    <property type="entry name" value="ETO1-like"/>
</dbReference>
<dbReference type="GO" id="GO:0010105">
    <property type="term" value="P:negative regulation of ethylene-activated signaling pathway"/>
    <property type="evidence" value="ECO:0007669"/>
    <property type="project" value="InterPro"/>
</dbReference>